<evidence type="ECO:0000313" key="2">
    <source>
        <dbReference type="EMBL" id="MFC2990607.1"/>
    </source>
</evidence>
<gene>
    <name evidence="2" type="ORF">ACFODV_00990</name>
</gene>
<keyword evidence="3" id="KW-1185">Reference proteome</keyword>
<dbReference type="InterPro" id="IPR021835">
    <property type="entry name" value="DUF3427"/>
</dbReference>
<proteinExistence type="predicted"/>
<comment type="caution">
    <text evidence="2">The sequence shown here is derived from an EMBL/GenBank/DDBJ whole genome shotgun (WGS) entry which is preliminary data.</text>
</comment>
<reference evidence="3" key="1">
    <citation type="journal article" date="2019" name="Int. J. Syst. Evol. Microbiol.">
        <title>The Global Catalogue of Microorganisms (GCM) 10K type strain sequencing project: providing services to taxonomists for standard genome sequencing and annotation.</title>
        <authorList>
            <consortium name="The Broad Institute Genomics Platform"/>
            <consortium name="The Broad Institute Genome Sequencing Center for Infectious Disease"/>
            <person name="Wu L."/>
            <person name="Ma J."/>
        </authorList>
    </citation>
    <scope>NUCLEOTIDE SEQUENCE [LARGE SCALE GENOMIC DNA]</scope>
    <source>
        <strain evidence="3">KCTC 52660</strain>
    </source>
</reference>
<feature type="domain" description="DUF3427" evidence="1">
    <location>
        <begin position="14"/>
        <end position="129"/>
    </location>
</feature>
<protein>
    <submittedName>
        <fullName evidence="2">DUF3427 domain-containing protein</fullName>
    </submittedName>
</protein>
<name>A0ABV7AZT3_9GAMM</name>
<dbReference type="RefSeq" id="WP_379753290.1">
    <property type="nucleotide sequence ID" value="NZ_JBHRSQ010000004.1"/>
</dbReference>
<dbReference type="EMBL" id="JBHRSQ010000004">
    <property type="protein sequence ID" value="MFC2990607.1"/>
    <property type="molecule type" value="Genomic_DNA"/>
</dbReference>
<dbReference type="Pfam" id="PF11907">
    <property type="entry name" value="DUF3427"/>
    <property type="match status" value="1"/>
</dbReference>
<evidence type="ECO:0000259" key="1">
    <source>
        <dbReference type="Pfam" id="PF11907"/>
    </source>
</evidence>
<dbReference type="Proteomes" id="UP001595386">
    <property type="component" value="Unassembled WGS sequence"/>
</dbReference>
<sequence>MEKPGPTGQGRLNAKHLNAYVHLITFQKDEQDFSPTTRYRDYPISRTLLHWESQSTVTQESPTGQNYIHFEERGYTIFFFARVTKRIKGETAPFIFLGPARSLKSYEGDRPIAMTWELAYPMPAELFEEARPA</sequence>
<evidence type="ECO:0000313" key="3">
    <source>
        <dbReference type="Proteomes" id="UP001595386"/>
    </source>
</evidence>
<organism evidence="2 3">
    <name type="scientific">Halomonas tibetensis</name>
    <dbReference type="NCBI Taxonomy" id="2259590"/>
    <lineage>
        <taxon>Bacteria</taxon>
        <taxon>Pseudomonadati</taxon>
        <taxon>Pseudomonadota</taxon>
        <taxon>Gammaproteobacteria</taxon>
        <taxon>Oceanospirillales</taxon>
        <taxon>Halomonadaceae</taxon>
        <taxon>Halomonas</taxon>
    </lineage>
</organism>
<accession>A0ABV7AZT3</accession>